<dbReference type="GO" id="GO:0003677">
    <property type="term" value="F:DNA binding"/>
    <property type="evidence" value="ECO:0007669"/>
    <property type="project" value="InterPro"/>
</dbReference>
<dbReference type="SUPFAM" id="SSF47413">
    <property type="entry name" value="lambda repressor-like DNA-binding domains"/>
    <property type="match status" value="1"/>
</dbReference>
<dbReference type="EMBL" id="MKJU01000025">
    <property type="protein sequence ID" value="OHU90873.1"/>
    <property type="molecule type" value="Genomic_DNA"/>
</dbReference>
<dbReference type="RefSeq" id="WP_070984186.1">
    <property type="nucleotide sequence ID" value="NZ_MKJU01000025.1"/>
</dbReference>
<evidence type="ECO:0000259" key="1">
    <source>
        <dbReference type="PROSITE" id="PS50943"/>
    </source>
</evidence>
<evidence type="ECO:0000313" key="3">
    <source>
        <dbReference type="Proteomes" id="UP000179786"/>
    </source>
</evidence>
<dbReference type="Gene3D" id="1.10.260.40">
    <property type="entry name" value="lambda repressor-like DNA-binding domains"/>
    <property type="match status" value="1"/>
</dbReference>
<dbReference type="STRING" id="1859457.BET10_08290"/>
<organism evidence="2 3">
    <name type="scientific">Pseudoalteromonas amylolytica</name>
    <dbReference type="NCBI Taxonomy" id="1859457"/>
    <lineage>
        <taxon>Bacteria</taxon>
        <taxon>Pseudomonadati</taxon>
        <taxon>Pseudomonadota</taxon>
        <taxon>Gammaproteobacteria</taxon>
        <taxon>Alteromonadales</taxon>
        <taxon>Pseudoalteromonadaceae</taxon>
        <taxon>Pseudoalteromonas</taxon>
    </lineage>
</organism>
<dbReference type="OrthoDB" id="6292636at2"/>
<sequence length="84" mass="9768">MINGDDLRSMRLKAGISQEQMARKLECDRKTISNYEFGVSDIRSKELFKWFLYCKIDVDSLLNQIKGLNDEVSCSEKSKLQDDE</sequence>
<dbReference type="PROSITE" id="PS50943">
    <property type="entry name" value="HTH_CROC1"/>
    <property type="match status" value="1"/>
</dbReference>
<protein>
    <submittedName>
        <fullName evidence="2">Transcriptional regulator</fullName>
    </submittedName>
</protein>
<accession>A0A1S1MV07</accession>
<proteinExistence type="predicted"/>
<evidence type="ECO:0000313" key="2">
    <source>
        <dbReference type="EMBL" id="OHU90873.1"/>
    </source>
</evidence>
<dbReference type="InterPro" id="IPR010982">
    <property type="entry name" value="Lambda_DNA-bd_dom_sf"/>
</dbReference>
<dbReference type="Pfam" id="PF01381">
    <property type="entry name" value="HTH_3"/>
    <property type="match status" value="1"/>
</dbReference>
<keyword evidence="3" id="KW-1185">Reference proteome</keyword>
<gene>
    <name evidence="2" type="ORF">BET10_08290</name>
</gene>
<dbReference type="CDD" id="cd00093">
    <property type="entry name" value="HTH_XRE"/>
    <property type="match status" value="1"/>
</dbReference>
<feature type="domain" description="HTH cro/C1-type" evidence="1">
    <location>
        <begin position="7"/>
        <end position="61"/>
    </location>
</feature>
<dbReference type="SMART" id="SM00530">
    <property type="entry name" value="HTH_XRE"/>
    <property type="match status" value="1"/>
</dbReference>
<name>A0A1S1MV07_9GAMM</name>
<dbReference type="AlphaFoldDB" id="A0A1S1MV07"/>
<dbReference type="InterPro" id="IPR001387">
    <property type="entry name" value="Cro/C1-type_HTH"/>
</dbReference>
<dbReference type="Proteomes" id="UP000179786">
    <property type="component" value="Unassembled WGS sequence"/>
</dbReference>
<reference evidence="2 3" key="1">
    <citation type="submission" date="2016-09" db="EMBL/GenBank/DDBJ databases">
        <title>Pseudoalteromonas amylolytica sp. nov., isolated from the surface seawater.</title>
        <authorList>
            <person name="Wu Y.-H."/>
            <person name="Cheng H."/>
            <person name="Jin X.-B."/>
            <person name="Wang C.-S."/>
            <person name="Xu X.-W."/>
        </authorList>
    </citation>
    <scope>NUCLEOTIDE SEQUENCE [LARGE SCALE GENOMIC DNA]</scope>
    <source>
        <strain evidence="2 3">JW1</strain>
    </source>
</reference>
<comment type="caution">
    <text evidence="2">The sequence shown here is derived from an EMBL/GenBank/DDBJ whole genome shotgun (WGS) entry which is preliminary data.</text>
</comment>